<reference evidence="2" key="1">
    <citation type="journal article" date="2023" name="Mol. Phylogenet. Evol.">
        <title>Genome-scale phylogeny and comparative genomics of the fungal order Sordariales.</title>
        <authorList>
            <person name="Hensen N."/>
            <person name="Bonometti L."/>
            <person name="Westerberg I."/>
            <person name="Brannstrom I.O."/>
            <person name="Guillou S."/>
            <person name="Cros-Aarteil S."/>
            <person name="Calhoun S."/>
            <person name="Haridas S."/>
            <person name="Kuo A."/>
            <person name="Mondo S."/>
            <person name="Pangilinan J."/>
            <person name="Riley R."/>
            <person name="LaButti K."/>
            <person name="Andreopoulos B."/>
            <person name="Lipzen A."/>
            <person name="Chen C."/>
            <person name="Yan M."/>
            <person name="Daum C."/>
            <person name="Ng V."/>
            <person name="Clum A."/>
            <person name="Steindorff A."/>
            <person name="Ohm R.A."/>
            <person name="Martin F."/>
            <person name="Silar P."/>
            <person name="Natvig D.O."/>
            <person name="Lalanne C."/>
            <person name="Gautier V."/>
            <person name="Ament-Velasquez S.L."/>
            <person name="Kruys A."/>
            <person name="Hutchinson M.I."/>
            <person name="Powell A.J."/>
            <person name="Barry K."/>
            <person name="Miller A.N."/>
            <person name="Grigoriev I.V."/>
            <person name="Debuchy R."/>
            <person name="Gladieux P."/>
            <person name="Hiltunen Thoren M."/>
            <person name="Johannesson H."/>
        </authorList>
    </citation>
    <scope>NUCLEOTIDE SEQUENCE</scope>
    <source>
        <strain evidence="2">CBS 532.94</strain>
    </source>
</reference>
<accession>A0AAN7C3Q6</accession>
<protein>
    <recommendedName>
        <fullName evidence="4">C2H2-type domain-containing protein</fullName>
    </recommendedName>
</protein>
<sequence length="272" mass="30059">MEAELASMPPGTVIASAFHDSALGTSIPTAPYAETALSYHGANGSSIRIPPVPATGRQDHWKSFWKRHVLSDLGPYVRVVAGCGFSRVPFPHKKAWMHHLELEYGFAEARHEKTCPLCQEHIGDNPGGKASHFARHLEEVSLMILPANVESEEDDAEYDTRGDDKPIMSSRGRKPEHQYFSDSGSDEEASRSNTPSPTPNAEMASQAEPRAGTTGTAPHVCPHCPTKAFTRRCDLSKHILCHSRRFKCKDAICEYSTLGFPTAEELERHRIQ</sequence>
<name>A0AAN7C3Q6_9PEZI</name>
<reference evidence="2" key="2">
    <citation type="submission" date="2023-05" db="EMBL/GenBank/DDBJ databases">
        <authorList>
            <consortium name="Lawrence Berkeley National Laboratory"/>
            <person name="Steindorff A."/>
            <person name="Hensen N."/>
            <person name="Bonometti L."/>
            <person name="Westerberg I."/>
            <person name="Brannstrom I.O."/>
            <person name="Guillou S."/>
            <person name="Cros-Aarteil S."/>
            <person name="Calhoun S."/>
            <person name="Haridas S."/>
            <person name="Kuo A."/>
            <person name="Mondo S."/>
            <person name="Pangilinan J."/>
            <person name="Riley R."/>
            <person name="Labutti K."/>
            <person name="Andreopoulos B."/>
            <person name="Lipzen A."/>
            <person name="Chen C."/>
            <person name="Yanf M."/>
            <person name="Daum C."/>
            <person name="Ng V."/>
            <person name="Clum A."/>
            <person name="Ohm R."/>
            <person name="Martin F."/>
            <person name="Silar P."/>
            <person name="Natvig D."/>
            <person name="Lalanne C."/>
            <person name="Gautier V."/>
            <person name="Ament-Velasquez S.L."/>
            <person name="Kruys A."/>
            <person name="Hutchinson M.I."/>
            <person name="Powell A.J."/>
            <person name="Barry K."/>
            <person name="Miller A.N."/>
            <person name="Grigoriev I.V."/>
            <person name="Debuchy R."/>
            <person name="Gladieux P."/>
            <person name="Thoren M.H."/>
            <person name="Johannesson H."/>
        </authorList>
    </citation>
    <scope>NUCLEOTIDE SEQUENCE</scope>
    <source>
        <strain evidence="2">CBS 532.94</strain>
    </source>
</reference>
<evidence type="ECO:0000313" key="2">
    <source>
        <dbReference type="EMBL" id="KAK4234764.1"/>
    </source>
</evidence>
<proteinExistence type="predicted"/>
<organism evidence="2 3">
    <name type="scientific">Achaetomium macrosporum</name>
    <dbReference type="NCBI Taxonomy" id="79813"/>
    <lineage>
        <taxon>Eukaryota</taxon>
        <taxon>Fungi</taxon>
        <taxon>Dikarya</taxon>
        <taxon>Ascomycota</taxon>
        <taxon>Pezizomycotina</taxon>
        <taxon>Sordariomycetes</taxon>
        <taxon>Sordariomycetidae</taxon>
        <taxon>Sordariales</taxon>
        <taxon>Chaetomiaceae</taxon>
        <taxon>Achaetomium</taxon>
    </lineage>
</organism>
<dbReference type="AlphaFoldDB" id="A0AAN7C3Q6"/>
<dbReference type="Proteomes" id="UP001303760">
    <property type="component" value="Unassembled WGS sequence"/>
</dbReference>
<gene>
    <name evidence="2" type="ORF">C8A03DRAFT_37424</name>
</gene>
<feature type="region of interest" description="Disordered" evidence="1">
    <location>
        <begin position="151"/>
        <end position="219"/>
    </location>
</feature>
<dbReference type="EMBL" id="MU860330">
    <property type="protein sequence ID" value="KAK4234764.1"/>
    <property type="molecule type" value="Genomic_DNA"/>
</dbReference>
<evidence type="ECO:0000256" key="1">
    <source>
        <dbReference type="SAM" id="MobiDB-lite"/>
    </source>
</evidence>
<dbReference type="Gene3D" id="3.30.160.60">
    <property type="entry name" value="Classic Zinc Finger"/>
    <property type="match status" value="1"/>
</dbReference>
<evidence type="ECO:0008006" key="4">
    <source>
        <dbReference type="Google" id="ProtNLM"/>
    </source>
</evidence>
<keyword evidence="3" id="KW-1185">Reference proteome</keyword>
<evidence type="ECO:0000313" key="3">
    <source>
        <dbReference type="Proteomes" id="UP001303760"/>
    </source>
</evidence>
<comment type="caution">
    <text evidence="2">The sequence shown here is derived from an EMBL/GenBank/DDBJ whole genome shotgun (WGS) entry which is preliminary data.</text>
</comment>